<dbReference type="GO" id="GO:0008732">
    <property type="term" value="F:L-allo-threonine aldolase activity"/>
    <property type="evidence" value="ECO:0007669"/>
    <property type="project" value="TreeGrafter"/>
</dbReference>
<evidence type="ECO:0000313" key="7">
    <source>
        <dbReference type="EMBL" id="TYS01463.1"/>
    </source>
</evidence>
<keyword evidence="3" id="KW-0663">Pyridoxal phosphate</keyword>
<evidence type="ECO:0000256" key="4">
    <source>
        <dbReference type="ARBA" id="ARBA00023239"/>
    </source>
</evidence>
<comment type="cofactor">
    <cofactor evidence="1">
        <name>pyridoxal 5'-phosphate</name>
        <dbReference type="ChEBI" id="CHEBI:597326"/>
    </cofactor>
</comment>
<evidence type="ECO:0000256" key="2">
    <source>
        <dbReference type="ARBA" id="ARBA00006966"/>
    </source>
</evidence>
<protein>
    <submittedName>
        <fullName evidence="7">Low-specificity L-threonine aldolase</fullName>
        <ecNumber evidence="7">4.1.2.48</ecNumber>
    </submittedName>
</protein>
<dbReference type="GO" id="GO:0005829">
    <property type="term" value="C:cytosol"/>
    <property type="evidence" value="ECO:0007669"/>
    <property type="project" value="TreeGrafter"/>
</dbReference>
<name>A0A5D4MI83_9BACI</name>
<comment type="caution">
    <text evidence="7">The sequence shown here is derived from an EMBL/GenBank/DDBJ whole genome shotgun (WGS) entry which is preliminary data.</text>
</comment>
<dbReference type="InterPro" id="IPR023603">
    <property type="entry name" value="Low_specificity_L-TA-like"/>
</dbReference>
<dbReference type="InterPro" id="IPR001597">
    <property type="entry name" value="ArAA_b-elim_lyase/Thr_aldolase"/>
</dbReference>
<feature type="domain" description="Aromatic amino acid beta-eliminating lyase/threonine aldolase" evidence="6">
    <location>
        <begin position="3"/>
        <end position="287"/>
    </location>
</feature>
<dbReference type="CDD" id="cd06502">
    <property type="entry name" value="TA_like"/>
    <property type="match status" value="1"/>
</dbReference>
<dbReference type="SUPFAM" id="SSF53383">
    <property type="entry name" value="PLP-dependent transferases"/>
    <property type="match status" value="1"/>
</dbReference>
<dbReference type="NCBIfam" id="NF007825">
    <property type="entry name" value="PRK10534.1"/>
    <property type="match status" value="1"/>
</dbReference>
<dbReference type="PANTHER" id="PTHR48097">
    <property type="entry name" value="L-THREONINE ALDOLASE-RELATED"/>
    <property type="match status" value="1"/>
</dbReference>
<dbReference type="GO" id="GO:0006567">
    <property type="term" value="P:L-threonine catabolic process"/>
    <property type="evidence" value="ECO:0007669"/>
    <property type="project" value="TreeGrafter"/>
</dbReference>
<dbReference type="InterPro" id="IPR015424">
    <property type="entry name" value="PyrdxlP-dep_Trfase"/>
</dbReference>
<dbReference type="AlphaFoldDB" id="A0A5D4MI83"/>
<evidence type="ECO:0000313" key="8">
    <source>
        <dbReference type="Proteomes" id="UP000325182"/>
    </source>
</evidence>
<reference evidence="7 8" key="1">
    <citation type="submission" date="2019-08" db="EMBL/GenBank/DDBJ databases">
        <title>Bacillus genomes from the desert of Cuatro Cienegas, Coahuila.</title>
        <authorList>
            <person name="Olmedo-Alvarez G."/>
        </authorList>
    </citation>
    <scope>NUCLEOTIDE SEQUENCE [LARGE SCALE GENOMIC DNA]</scope>
    <source>
        <strain evidence="7 8">CH128b_4D</strain>
    </source>
</reference>
<dbReference type="EC" id="4.1.2.48" evidence="7"/>
<dbReference type="RefSeq" id="WP_148952792.1">
    <property type="nucleotide sequence ID" value="NZ_VTEG01000001.1"/>
</dbReference>
<evidence type="ECO:0000256" key="1">
    <source>
        <dbReference type="ARBA" id="ARBA00001933"/>
    </source>
</evidence>
<evidence type="ECO:0000256" key="5">
    <source>
        <dbReference type="PIRSR" id="PIRSR017617-1"/>
    </source>
</evidence>
<dbReference type="InterPro" id="IPR015422">
    <property type="entry name" value="PyrdxlP-dep_Trfase_small"/>
</dbReference>
<sequence length="341" mass="36564">MIDLRSDTVTKPTKEMREAALNAKVGDDVYGEDPSVIELELTAASLLGKEAALFVTSGTQGNQIAVLTHCSPGNEVIMEAESHIFYYESGAISAFAGVQPRTIKGARGAMDPLEVEAAIREDDQHFPETSLICIENTHNRAGGAIVPSSNMKEIYSIAQKNAIPVHVDGARLFNAASALGVPLTEFTQYCDTVQVCLSKGLGAPVGSIIAGNREFIKRARKWRKRLGGGLRQAGIIAAPGLYALTSMREGLSEDHNNAELLANGLNAIPSLTIVNEVDTNIVVADVSQLGMNAAQFTEKLKEKGVLAVTFGPSLVRFTTHFDVNKDDIEKTISIIKNLAEE</sequence>
<dbReference type="Pfam" id="PF01212">
    <property type="entry name" value="Beta_elim_lyase"/>
    <property type="match status" value="1"/>
</dbReference>
<gene>
    <name evidence="7" type="primary">ltaE</name>
    <name evidence="7" type="ORF">FZC84_02075</name>
</gene>
<proteinExistence type="inferred from homology"/>
<dbReference type="GO" id="GO:0006545">
    <property type="term" value="P:glycine biosynthetic process"/>
    <property type="evidence" value="ECO:0007669"/>
    <property type="project" value="TreeGrafter"/>
</dbReference>
<dbReference type="FunFam" id="3.90.1150.10:FF:000041">
    <property type="entry name" value="Low-specificity L-threonine aldolase"/>
    <property type="match status" value="1"/>
</dbReference>
<dbReference type="FunFam" id="3.40.640.10:FF:000030">
    <property type="entry name" value="Low-specificity L-threonine aldolase"/>
    <property type="match status" value="1"/>
</dbReference>
<feature type="modified residue" description="N6-(pyridoxal phosphate)lysine" evidence="5">
    <location>
        <position position="199"/>
    </location>
</feature>
<organism evidence="7 8">
    <name type="scientific">Rossellomorea vietnamensis</name>
    <dbReference type="NCBI Taxonomy" id="218284"/>
    <lineage>
        <taxon>Bacteria</taxon>
        <taxon>Bacillati</taxon>
        <taxon>Bacillota</taxon>
        <taxon>Bacilli</taxon>
        <taxon>Bacillales</taxon>
        <taxon>Bacillaceae</taxon>
        <taxon>Rossellomorea</taxon>
    </lineage>
</organism>
<dbReference type="Proteomes" id="UP000325182">
    <property type="component" value="Unassembled WGS sequence"/>
</dbReference>
<accession>A0A5D4MI83</accession>
<dbReference type="PANTHER" id="PTHR48097:SF9">
    <property type="entry name" value="L-THREONINE ALDOLASE"/>
    <property type="match status" value="1"/>
</dbReference>
<evidence type="ECO:0000259" key="6">
    <source>
        <dbReference type="Pfam" id="PF01212"/>
    </source>
</evidence>
<dbReference type="EMBL" id="VTEG01000001">
    <property type="protein sequence ID" value="TYS01463.1"/>
    <property type="molecule type" value="Genomic_DNA"/>
</dbReference>
<keyword evidence="4 7" id="KW-0456">Lyase</keyword>
<evidence type="ECO:0000256" key="3">
    <source>
        <dbReference type="ARBA" id="ARBA00022898"/>
    </source>
</evidence>
<dbReference type="InterPro" id="IPR015421">
    <property type="entry name" value="PyrdxlP-dep_Trfase_major"/>
</dbReference>
<dbReference type="Gene3D" id="3.40.640.10">
    <property type="entry name" value="Type I PLP-dependent aspartate aminotransferase-like (Major domain)"/>
    <property type="match status" value="1"/>
</dbReference>
<dbReference type="PIRSF" id="PIRSF017617">
    <property type="entry name" value="Thr_aldolase"/>
    <property type="match status" value="1"/>
</dbReference>
<dbReference type="NCBIfam" id="NF041359">
    <property type="entry name" value="GntG_guanitoxin"/>
    <property type="match status" value="1"/>
</dbReference>
<comment type="similarity">
    <text evidence="2">Belongs to the threonine aldolase family.</text>
</comment>
<dbReference type="Gene3D" id="3.90.1150.10">
    <property type="entry name" value="Aspartate Aminotransferase, domain 1"/>
    <property type="match status" value="1"/>
</dbReference>